<dbReference type="AlphaFoldDB" id="A0A165RBB4"/>
<accession>A0A165RBB4</accession>
<evidence type="ECO:0000313" key="1">
    <source>
        <dbReference type="EMBL" id="KZT70538.1"/>
    </source>
</evidence>
<reference evidence="1 2" key="1">
    <citation type="journal article" date="2016" name="Mol. Biol. Evol.">
        <title>Comparative Genomics of Early-Diverging Mushroom-Forming Fungi Provides Insights into the Origins of Lignocellulose Decay Capabilities.</title>
        <authorList>
            <person name="Nagy L.G."/>
            <person name="Riley R."/>
            <person name="Tritt A."/>
            <person name="Adam C."/>
            <person name="Daum C."/>
            <person name="Floudas D."/>
            <person name="Sun H."/>
            <person name="Yadav J.S."/>
            <person name="Pangilinan J."/>
            <person name="Larsson K.H."/>
            <person name="Matsuura K."/>
            <person name="Barry K."/>
            <person name="Labutti K."/>
            <person name="Kuo R."/>
            <person name="Ohm R.A."/>
            <person name="Bhattacharya S.S."/>
            <person name="Shirouzu T."/>
            <person name="Yoshinaga Y."/>
            <person name="Martin F.M."/>
            <person name="Grigoriev I.V."/>
            <person name="Hibbett D.S."/>
        </authorList>
    </citation>
    <scope>NUCLEOTIDE SEQUENCE [LARGE SCALE GENOMIC DNA]</scope>
    <source>
        <strain evidence="1 2">L-15889</strain>
    </source>
</reference>
<sequence length="70" mass="8149">MMFLRHLREQILPPRRTLATFLLFRRAAPVYLPSVADRILWSDVFIAKPSGPTPSCWMCNEQRTRGDETS</sequence>
<keyword evidence="2" id="KW-1185">Reference proteome</keyword>
<dbReference type="Proteomes" id="UP000076727">
    <property type="component" value="Unassembled WGS sequence"/>
</dbReference>
<gene>
    <name evidence="1" type="ORF">DAEQUDRAFT_725479</name>
</gene>
<dbReference type="EMBL" id="KV429051">
    <property type="protein sequence ID" value="KZT70538.1"/>
    <property type="molecule type" value="Genomic_DNA"/>
</dbReference>
<name>A0A165RBB4_9APHY</name>
<organism evidence="1 2">
    <name type="scientific">Daedalea quercina L-15889</name>
    <dbReference type="NCBI Taxonomy" id="1314783"/>
    <lineage>
        <taxon>Eukaryota</taxon>
        <taxon>Fungi</taxon>
        <taxon>Dikarya</taxon>
        <taxon>Basidiomycota</taxon>
        <taxon>Agaricomycotina</taxon>
        <taxon>Agaricomycetes</taxon>
        <taxon>Polyporales</taxon>
        <taxon>Fomitopsis</taxon>
    </lineage>
</organism>
<proteinExistence type="predicted"/>
<protein>
    <submittedName>
        <fullName evidence="1">Uncharacterized protein</fullName>
    </submittedName>
</protein>
<evidence type="ECO:0000313" key="2">
    <source>
        <dbReference type="Proteomes" id="UP000076727"/>
    </source>
</evidence>